<protein>
    <submittedName>
        <fullName evidence="1">Uncharacterized protein</fullName>
    </submittedName>
</protein>
<proteinExistence type="predicted"/>
<reference evidence="1" key="2">
    <citation type="journal article" date="2015" name="Data Brief">
        <title>Shoot transcriptome of the giant reed, Arundo donax.</title>
        <authorList>
            <person name="Barrero R.A."/>
            <person name="Guerrero F.D."/>
            <person name="Moolhuijzen P."/>
            <person name="Goolsby J.A."/>
            <person name="Tidwell J."/>
            <person name="Bellgard S.E."/>
            <person name="Bellgard M.I."/>
        </authorList>
    </citation>
    <scope>NUCLEOTIDE SEQUENCE</scope>
    <source>
        <tissue evidence="1">Shoot tissue taken approximately 20 cm above the soil surface</tissue>
    </source>
</reference>
<dbReference type="EMBL" id="GBRH01187788">
    <property type="protein sequence ID" value="JAE10108.1"/>
    <property type="molecule type" value="Transcribed_RNA"/>
</dbReference>
<reference evidence="1" key="1">
    <citation type="submission" date="2014-09" db="EMBL/GenBank/DDBJ databases">
        <authorList>
            <person name="Magalhaes I.L.F."/>
            <person name="Oliveira U."/>
            <person name="Santos F.R."/>
            <person name="Vidigal T.H.D.A."/>
            <person name="Brescovit A.D."/>
            <person name="Santos A.J."/>
        </authorList>
    </citation>
    <scope>NUCLEOTIDE SEQUENCE</scope>
    <source>
        <tissue evidence="1">Shoot tissue taken approximately 20 cm above the soil surface</tissue>
    </source>
</reference>
<accession>A0A0A9FP89</accession>
<sequence>MYMCYTGSHVEVFYSDCFVQYSIFLFTR</sequence>
<evidence type="ECO:0000313" key="1">
    <source>
        <dbReference type="EMBL" id="JAE10108.1"/>
    </source>
</evidence>
<dbReference type="AlphaFoldDB" id="A0A0A9FP89"/>
<organism evidence="1">
    <name type="scientific">Arundo donax</name>
    <name type="common">Giant reed</name>
    <name type="synonym">Donax arundinaceus</name>
    <dbReference type="NCBI Taxonomy" id="35708"/>
    <lineage>
        <taxon>Eukaryota</taxon>
        <taxon>Viridiplantae</taxon>
        <taxon>Streptophyta</taxon>
        <taxon>Embryophyta</taxon>
        <taxon>Tracheophyta</taxon>
        <taxon>Spermatophyta</taxon>
        <taxon>Magnoliopsida</taxon>
        <taxon>Liliopsida</taxon>
        <taxon>Poales</taxon>
        <taxon>Poaceae</taxon>
        <taxon>PACMAD clade</taxon>
        <taxon>Arundinoideae</taxon>
        <taxon>Arundineae</taxon>
        <taxon>Arundo</taxon>
    </lineage>
</organism>
<name>A0A0A9FP89_ARUDO</name>